<dbReference type="GO" id="GO:0005743">
    <property type="term" value="C:mitochondrial inner membrane"/>
    <property type="evidence" value="ECO:0007669"/>
    <property type="project" value="UniProtKB-SubCell"/>
</dbReference>
<comment type="function">
    <text evidence="16">Core subunit of the mitochondrial membrane respiratory chain NADH dehydrogenase (Complex I) which catalyzes electron transfer from NADH through the respiratory chain, using ubiquinone as an electron acceptor. Essential for the catalytic activity and assembly of complex I.</text>
</comment>
<dbReference type="RefSeq" id="YP_009171102.1">
    <property type="nucleotide sequence ID" value="NC_028048.1"/>
</dbReference>
<feature type="transmembrane region" description="Helical" evidence="16">
    <location>
        <begin position="356"/>
        <end position="375"/>
    </location>
</feature>
<proteinExistence type="inferred from homology"/>
<dbReference type="PANTHER" id="PTHR42829">
    <property type="entry name" value="NADH-UBIQUINONE OXIDOREDUCTASE CHAIN 5"/>
    <property type="match status" value="1"/>
</dbReference>
<evidence type="ECO:0000256" key="13">
    <source>
        <dbReference type="ARBA" id="ARBA00023128"/>
    </source>
</evidence>
<protein>
    <recommendedName>
        <fullName evidence="3 16">NADH-ubiquinone oxidoreductase chain 5</fullName>
        <ecNumber evidence="2 16">7.1.1.2</ecNumber>
    </recommendedName>
</protein>
<accession>A0A0N6XF23</accession>
<keyword evidence="8" id="KW-1278">Translocase</keyword>
<keyword evidence="5" id="KW-0679">Respiratory chain</keyword>
<dbReference type="InterPro" id="IPR001750">
    <property type="entry name" value="ND/Mrp_TM"/>
</dbReference>
<dbReference type="GeneID" id="26046044"/>
<gene>
    <name evidence="20" type="primary">ND5</name>
</gene>
<evidence type="ECO:0000256" key="11">
    <source>
        <dbReference type="ARBA" id="ARBA00023027"/>
    </source>
</evidence>
<evidence type="ECO:0000256" key="2">
    <source>
        <dbReference type="ARBA" id="ARBA00012944"/>
    </source>
</evidence>
<dbReference type="PANTHER" id="PTHR42829:SF2">
    <property type="entry name" value="NADH-UBIQUINONE OXIDOREDUCTASE CHAIN 5"/>
    <property type="match status" value="1"/>
</dbReference>
<dbReference type="InterPro" id="IPR001516">
    <property type="entry name" value="Proton_antipo_N"/>
</dbReference>
<feature type="transmembrane region" description="Helical" evidence="16">
    <location>
        <begin position="160"/>
        <end position="178"/>
    </location>
</feature>
<dbReference type="Pfam" id="PF06455">
    <property type="entry name" value="NADH5_C"/>
    <property type="match status" value="1"/>
</dbReference>
<dbReference type="GO" id="GO:0042773">
    <property type="term" value="P:ATP synthesis coupled electron transport"/>
    <property type="evidence" value="ECO:0007669"/>
    <property type="project" value="InterPro"/>
</dbReference>
<dbReference type="InterPro" id="IPR018393">
    <property type="entry name" value="NADHpl_OxRdtase_5_subgr"/>
</dbReference>
<keyword evidence="14 16" id="KW-0472">Membrane</keyword>
<evidence type="ECO:0000256" key="6">
    <source>
        <dbReference type="ARBA" id="ARBA00022692"/>
    </source>
</evidence>
<comment type="subcellular location">
    <subcellularLocation>
        <location evidence="1">Mitochondrion inner membrane</location>
        <topology evidence="1">Multi-pass membrane protein</topology>
    </subcellularLocation>
</comment>
<feature type="transmembrane region" description="Helical" evidence="16">
    <location>
        <begin position="395"/>
        <end position="419"/>
    </location>
</feature>
<comment type="similarity">
    <text evidence="16">Belongs to the complex I subunit 5 family.</text>
</comment>
<keyword evidence="11 16" id="KW-0520">NAD</keyword>
<evidence type="ECO:0000259" key="19">
    <source>
        <dbReference type="Pfam" id="PF06455"/>
    </source>
</evidence>
<feature type="transmembrane region" description="Helical" evidence="16">
    <location>
        <begin position="313"/>
        <end position="335"/>
    </location>
</feature>
<feature type="domain" description="NADH:quinone oxidoreductase/Mrp antiporter transmembrane" evidence="17">
    <location>
        <begin position="123"/>
        <end position="406"/>
    </location>
</feature>
<feature type="transmembrane region" description="Helical" evidence="16">
    <location>
        <begin position="233"/>
        <end position="254"/>
    </location>
</feature>
<dbReference type="EC" id="7.1.1.2" evidence="2 16"/>
<evidence type="ECO:0000256" key="14">
    <source>
        <dbReference type="ARBA" id="ARBA00023136"/>
    </source>
</evidence>
<dbReference type="CTD" id="4540"/>
<feature type="transmembrane region" description="Helical" evidence="16">
    <location>
        <begin position="28"/>
        <end position="45"/>
    </location>
</feature>
<evidence type="ECO:0000259" key="17">
    <source>
        <dbReference type="Pfam" id="PF00361"/>
    </source>
</evidence>
<keyword evidence="10 16" id="KW-1133">Transmembrane helix</keyword>
<comment type="catalytic activity">
    <reaction evidence="15 16">
        <text>a ubiquinone + NADH + 5 H(+)(in) = a ubiquinol + NAD(+) + 4 H(+)(out)</text>
        <dbReference type="Rhea" id="RHEA:29091"/>
        <dbReference type="Rhea" id="RHEA-COMP:9565"/>
        <dbReference type="Rhea" id="RHEA-COMP:9566"/>
        <dbReference type="ChEBI" id="CHEBI:15378"/>
        <dbReference type="ChEBI" id="CHEBI:16389"/>
        <dbReference type="ChEBI" id="CHEBI:17976"/>
        <dbReference type="ChEBI" id="CHEBI:57540"/>
        <dbReference type="ChEBI" id="CHEBI:57945"/>
        <dbReference type="EC" id="7.1.1.2"/>
    </reaction>
</comment>
<dbReference type="GO" id="GO:0008137">
    <property type="term" value="F:NADH dehydrogenase (ubiquinone) activity"/>
    <property type="evidence" value="ECO:0007669"/>
    <property type="project" value="UniProtKB-EC"/>
</dbReference>
<keyword evidence="9" id="KW-0249">Electron transport</keyword>
<feature type="transmembrane region" description="Helical" evidence="16">
    <location>
        <begin position="570"/>
        <end position="587"/>
    </location>
</feature>
<feature type="transmembrane region" description="Helical" evidence="16">
    <location>
        <begin position="106"/>
        <end position="123"/>
    </location>
</feature>
<dbReference type="InterPro" id="IPR010934">
    <property type="entry name" value="NADH_DH_su5_C"/>
</dbReference>
<evidence type="ECO:0000256" key="4">
    <source>
        <dbReference type="ARBA" id="ARBA00022448"/>
    </source>
</evidence>
<evidence type="ECO:0000256" key="8">
    <source>
        <dbReference type="ARBA" id="ARBA00022967"/>
    </source>
</evidence>
<evidence type="ECO:0000259" key="18">
    <source>
        <dbReference type="Pfam" id="PF00662"/>
    </source>
</evidence>
<feature type="transmembrane region" description="Helical" evidence="16">
    <location>
        <begin position="260"/>
        <end position="282"/>
    </location>
</feature>
<evidence type="ECO:0000256" key="9">
    <source>
        <dbReference type="ARBA" id="ARBA00022982"/>
    </source>
</evidence>
<keyword evidence="13 16" id="KW-0496">Mitochondrion</keyword>
<evidence type="ECO:0000256" key="15">
    <source>
        <dbReference type="ARBA" id="ARBA00049551"/>
    </source>
</evidence>
<feature type="domain" description="NADH-Ubiquinone oxidoreductase (complex I) chain 5 N-terminal" evidence="18">
    <location>
        <begin position="62"/>
        <end position="106"/>
    </location>
</feature>
<dbReference type="NCBIfam" id="TIGR01974">
    <property type="entry name" value="NDH_I_L"/>
    <property type="match status" value="1"/>
</dbReference>
<dbReference type="EMBL" id="KF148620">
    <property type="protein sequence ID" value="AGT79937.1"/>
    <property type="molecule type" value="Genomic_DNA"/>
</dbReference>
<name>A0A0N6XF23_PTYMJ</name>
<evidence type="ECO:0000256" key="1">
    <source>
        <dbReference type="ARBA" id="ARBA00004448"/>
    </source>
</evidence>
<keyword evidence="12 16" id="KW-0830">Ubiquinone</keyword>
<organism evidence="20">
    <name type="scientific">Ptyas major</name>
    <name type="common">Chinese green snake</name>
    <name type="synonym">Cyclophiops major</name>
    <dbReference type="NCBI Taxonomy" id="192173"/>
    <lineage>
        <taxon>Eukaryota</taxon>
        <taxon>Metazoa</taxon>
        <taxon>Chordata</taxon>
        <taxon>Craniata</taxon>
        <taxon>Vertebrata</taxon>
        <taxon>Euteleostomi</taxon>
        <taxon>Lepidosauria</taxon>
        <taxon>Squamata</taxon>
        <taxon>Bifurcata</taxon>
        <taxon>Unidentata</taxon>
        <taxon>Episquamata</taxon>
        <taxon>Toxicofera</taxon>
        <taxon>Serpentes</taxon>
        <taxon>Colubroidea</taxon>
        <taxon>Colubridae</taxon>
        <taxon>Colubrinae</taxon>
        <taxon>Ptyas</taxon>
    </lineage>
</organism>
<keyword evidence="7" id="KW-0999">Mitochondrion inner membrane</keyword>
<keyword evidence="6 16" id="KW-0812">Transmembrane</keyword>
<dbReference type="GO" id="GO:0003954">
    <property type="term" value="F:NADH dehydrogenase activity"/>
    <property type="evidence" value="ECO:0007669"/>
    <property type="project" value="TreeGrafter"/>
</dbReference>
<reference evidence="20" key="1">
    <citation type="submission" date="2013-05" db="EMBL/GenBank/DDBJ databases">
        <title>Complete mitochondrial genome of the greater green snake, Cyclophiops major (Reptilia, Serpentes, Colubridae).</title>
        <authorList>
            <person name="Li E."/>
            <person name="Wu X.B."/>
            <person name="Chen J."/>
        </authorList>
    </citation>
    <scope>NUCLEOTIDE SEQUENCE</scope>
    <source>
        <tissue evidence="20">Muscle</tissue>
    </source>
</reference>
<evidence type="ECO:0000256" key="3">
    <source>
        <dbReference type="ARBA" id="ARBA00021096"/>
    </source>
</evidence>
<evidence type="ECO:0000256" key="16">
    <source>
        <dbReference type="RuleBase" id="RU003404"/>
    </source>
</evidence>
<keyword evidence="4 16" id="KW-0813">Transport</keyword>
<dbReference type="Pfam" id="PF00361">
    <property type="entry name" value="Proton_antipo_M"/>
    <property type="match status" value="1"/>
</dbReference>
<feature type="transmembrane region" description="Helical" evidence="16">
    <location>
        <begin position="65"/>
        <end position="85"/>
    </location>
</feature>
<dbReference type="GO" id="GO:0015990">
    <property type="term" value="P:electron transport coupled proton transport"/>
    <property type="evidence" value="ECO:0007669"/>
    <property type="project" value="TreeGrafter"/>
</dbReference>
<feature type="domain" description="NADH dehydrogenase subunit 5 C-terminal" evidence="19">
    <location>
        <begin position="410"/>
        <end position="585"/>
    </location>
</feature>
<sequence length="588" mass="65815">MNLITPTITLTILLSLIMTTMKPKNAKTNLMLLFIISLIPINPLMNNNELTLSLMPLITMPTENINISIILDTTSLLFLPIALFITWSIVEFSTWYMTTDPHNNKFIKYLLMFLITMLMIITANNMYQLFIGWEGVGIMSFLLIGWWYGRQDANTAALQAIIYNRIGDIGLIMTSAWLMTTSSINMQELMAQHETINIVPMMGLLAAATGKSAQFGFHPWLPSAMEGPTPVSALLHSSTMVVAGVFLLIRLHPILHNNKIMMTSCLILGATTTMFAAAAATTHTDIKKIIALSTTSQLGLMMTMVGLNQPTLAFLHMITHSFFKALLFLCSGSYIHNMNNEQDIRMMGGTMKTMPMTSSFLTIANLSLMGTPFLSGFYSKDTIIETLINSHTNSWAILITVIATILSACYSTQIMMTTMTGHPRTRHNYHKETKTITNPLTRLMLMSIFMGTMTKISTLQTTNVISMPKTIKYMALTATLVGVLLSKDLLFMTHHSKPKTPNKQNIFFNQLAFSNIPHRTITMKTLKISQQTSTELMDLWSMENWGPKGLSNTLTSPIHLSTQQKNMIKNYMTSFTMTMIILLLLTLS</sequence>
<evidence type="ECO:0000256" key="12">
    <source>
        <dbReference type="ARBA" id="ARBA00023075"/>
    </source>
</evidence>
<dbReference type="AlphaFoldDB" id="A0A0N6XF23"/>
<feature type="transmembrane region" description="Helical" evidence="16">
    <location>
        <begin position="129"/>
        <end position="148"/>
    </location>
</feature>
<evidence type="ECO:0000256" key="5">
    <source>
        <dbReference type="ARBA" id="ARBA00022660"/>
    </source>
</evidence>
<evidence type="ECO:0000256" key="7">
    <source>
        <dbReference type="ARBA" id="ARBA00022792"/>
    </source>
</evidence>
<dbReference type="Pfam" id="PF00662">
    <property type="entry name" value="Proton_antipo_N"/>
    <property type="match status" value="1"/>
</dbReference>
<evidence type="ECO:0000256" key="10">
    <source>
        <dbReference type="ARBA" id="ARBA00022989"/>
    </source>
</evidence>
<geneLocation type="mitochondrion" evidence="20"/>
<evidence type="ECO:0000313" key="20">
    <source>
        <dbReference type="EMBL" id="AGT79937.1"/>
    </source>
</evidence>
<dbReference type="PRINTS" id="PR01434">
    <property type="entry name" value="NADHDHGNASE5"/>
</dbReference>
<dbReference type="InterPro" id="IPR003945">
    <property type="entry name" value="NU5C-like"/>
</dbReference>